<protein>
    <submittedName>
        <fullName evidence="8">Aminotransferase</fullName>
    </submittedName>
</protein>
<dbReference type="AlphaFoldDB" id="A0A2N3G4W7"/>
<evidence type="ECO:0000256" key="2">
    <source>
        <dbReference type="ARBA" id="ARBA00007441"/>
    </source>
</evidence>
<dbReference type="InterPro" id="IPR015421">
    <property type="entry name" value="PyrdxlP-dep_Trfase_major"/>
</dbReference>
<dbReference type="InterPro" id="IPR004839">
    <property type="entry name" value="Aminotransferase_I/II_large"/>
</dbReference>
<evidence type="ECO:0000256" key="3">
    <source>
        <dbReference type="ARBA" id="ARBA00011738"/>
    </source>
</evidence>
<dbReference type="InterPro" id="IPR050859">
    <property type="entry name" value="Class-I_PLP-dep_aminotransf"/>
</dbReference>
<evidence type="ECO:0000313" key="8">
    <source>
        <dbReference type="EMBL" id="PKQ27757.1"/>
    </source>
</evidence>
<dbReference type="InterPro" id="IPR015422">
    <property type="entry name" value="PyrdxlP-dep_Trfase_small"/>
</dbReference>
<reference evidence="8 9" key="1">
    <citation type="journal article" date="2017" name="ISME J.">
        <title>Potential for microbial H2 and metal transformations associated with novel bacteria and archaea in deep terrestrial subsurface sediments.</title>
        <authorList>
            <person name="Hernsdorf A.W."/>
            <person name="Amano Y."/>
            <person name="Miyakawa K."/>
            <person name="Ise K."/>
            <person name="Suzuki Y."/>
            <person name="Anantharaman K."/>
            <person name="Probst A."/>
            <person name="Burstein D."/>
            <person name="Thomas B.C."/>
            <person name="Banfield J.F."/>
        </authorList>
    </citation>
    <scope>NUCLEOTIDE SEQUENCE [LARGE SCALE GENOMIC DNA]</scope>
    <source>
        <strain evidence="8">HGW-Actinobacteria-3</strain>
    </source>
</reference>
<dbReference type="GO" id="GO:0030170">
    <property type="term" value="F:pyridoxal phosphate binding"/>
    <property type="evidence" value="ECO:0007669"/>
    <property type="project" value="InterPro"/>
</dbReference>
<dbReference type="GO" id="GO:1901605">
    <property type="term" value="P:alpha-amino acid metabolic process"/>
    <property type="evidence" value="ECO:0007669"/>
    <property type="project" value="TreeGrafter"/>
</dbReference>
<dbReference type="Gene3D" id="3.90.1150.10">
    <property type="entry name" value="Aspartate Aminotransferase, domain 1"/>
    <property type="match status" value="1"/>
</dbReference>
<dbReference type="Pfam" id="PF00155">
    <property type="entry name" value="Aminotran_1_2"/>
    <property type="match status" value="1"/>
</dbReference>
<dbReference type="PANTHER" id="PTHR42790">
    <property type="entry name" value="AMINOTRANSFERASE"/>
    <property type="match status" value="1"/>
</dbReference>
<dbReference type="GO" id="GO:0008483">
    <property type="term" value="F:transaminase activity"/>
    <property type="evidence" value="ECO:0007669"/>
    <property type="project" value="UniProtKB-KW"/>
</dbReference>
<dbReference type="SUPFAM" id="SSF53383">
    <property type="entry name" value="PLP-dependent transferases"/>
    <property type="match status" value="1"/>
</dbReference>
<dbReference type="InterPro" id="IPR015424">
    <property type="entry name" value="PyrdxlP-dep_Trfase"/>
</dbReference>
<keyword evidence="6" id="KW-0663">Pyridoxal phosphate</keyword>
<evidence type="ECO:0000313" key="9">
    <source>
        <dbReference type="Proteomes" id="UP000233654"/>
    </source>
</evidence>
<dbReference type="PANTHER" id="PTHR42790:SF19">
    <property type="entry name" value="KYNURENINE_ALPHA-AMINOADIPATE AMINOTRANSFERASE, MITOCHONDRIAL"/>
    <property type="match status" value="1"/>
</dbReference>
<comment type="subunit">
    <text evidence="3">Homodimer.</text>
</comment>
<dbReference type="CDD" id="cd00609">
    <property type="entry name" value="AAT_like"/>
    <property type="match status" value="1"/>
</dbReference>
<name>A0A2N3G4W7_9ACTN</name>
<dbReference type="Proteomes" id="UP000233654">
    <property type="component" value="Unassembled WGS sequence"/>
</dbReference>
<evidence type="ECO:0000256" key="6">
    <source>
        <dbReference type="ARBA" id="ARBA00022898"/>
    </source>
</evidence>
<dbReference type="Gene3D" id="3.40.640.10">
    <property type="entry name" value="Type I PLP-dependent aspartate aminotransferase-like (Major domain)"/>
    <property type="match status" value="1"/>
</dbReference>
<comment type="similarity">
    <text evidence="2">Belongs to the class-I pyridoxal-phosphate-dependent aminotransferase family.</text>
</comment>
<accession>A0A2N3G4W7</accession>
<evidence type="ECO:0000256" key="5">
    <source>
        <dbReference type="ARBA" id="ARBA00022679"/>
    </source>
</evidence>
<keyword evidence="5 8" id="KW-0808">Transferase</keyword>
<dbReference type="EMBL" id="PHEX01000057">
    <property type="protein sequence ID" value="PKQ27757.1"/>
    <property type="molecule type" value="Genomic_DNA"/>
</dbReference>
<dbReference type="FunFam" id="3.40.640.10:FF:000053">
    <property type="entry name" value="Aminotransferase, class I"/>
    <property type="match status" value="1"/>
</dbReference>
<evidence type="ECO:0000259" key="7">
    <source>
        <dbReference type="Pfam" id="PF00155"/>
    </source>
</evidence>
<organism evidence="8 9">
    <name type="scientific">Candidatus Anoxymicrobium japonicum</name>
    <dbReference type="NCBI Taxonomy" id="2013648"/>
    <lineage>
        <taxon>Bacteria</taxon>
        <taxon>Bacillati</taxon>
        <taxon>Actinomycetota</taxon>
        <taxon>Candidatus Geothermincolia</taxon>
        <taxon>Candidatus Geothermincolales</taxon>
        <taxon>Candidatus Anoxymicrobiaceae</taxon>
        <taxon>Candidatus Anoxymicrobium</taxon>
    </lineage>
</organism>
<comment type="cofactor">
    <cofactor evidence="1">
        <name>pyridoxal 5'-phosphate</name>
        <dbReference type="ChEBI" id="CHEBI:597326"/>
    </cofactor>
</comment>
<gene>
    <name evidence="8" type="ORF">CVT63_06360</name>
</gene>
<proteinExistence type="inferred from homology"/>
<comment type="caution">
    <text evidence="8">The sequence shown here is derived from an EMBL/GenBank/DDBJ whole genome shotgun (WGS) entry which is preliminary data.</text>
</comment>
<evidence type="ECO:0000256" key="1">
    <source>
        <dbReference type="ARBA" id="ARBA00001933"/>
    </source>
</evidence>
<feature type="domain" description="Aminotransferase class I/classII large" evidence="7">
    <location>
        <begin position="58"/>
        <end position="388"/>
    </location>
</feature>
<keyword evidence="4 8" id="KW-0032">Aminotransferase</keyword>
<evidence type="ECO:0000256" key="4">
    <source>
        <dbReference type="ARBA" id="ARBA00022576"/>
    </source>
</evidence>
<sequence>MSREIIFDPYTRLYSEASSFMRCSAVRDLMSVIGRSDIISFAGGLPYLGGLPPENISEIMNSVLDENMSEAFQYGETEGRDDLRSALVEVMGEEGLRSNPEHILITTGSQQALDLLGRVFIDRGDKIALEGPSYLGALTAFVTNGPDIITVSLDDEGMPVEELRQRLDHLEGPPLKFIYVVPNFHNPAGVTMSLARRHQLLDLAESRDLLIIEDNPYGLLCFEGEPLPPLASIDPKRVVYLGTLSKIISPGIRTGWVFGPAPIIEKLATLKQSADLCSSALNQMFAARYLQGGFWRKNVENLKPIYRSRRDAMLRALEKNFPDGSRWVRPQGGLFLWVTLPEFLDTEKMLPLAIDQKVAYVPGTAFFVDGSGLNQMRLNFSYADEDLIATGIKRLGKVIRKEIELYHSLGLDI</sequence>